<reference evidence="2 3" key="2">
    <citation type="journal article" date="2006" name="Environ. Microbiol.">
        <title>Sequence analysis of three plasmids harboured in Rhodococcus erythropolis strain PR4.</title>
        <authorList>
            <person name="Sekine M."/>
            <person name="Tanikawa S."/>
            <person name="Omata S."/>
            <person name="Saito M."/>
            <person name="Fujisawa T."/>
            <person name="Tsukatani N."/>
            <person name="Tajima T."/>
            <person name="Sekigawa T."/>
            <person name="Kosugi H."/>
            <person name="Matsuo Y."/>
            <person name="Nishiko R."/>
            <person name="Imamura K."/>
            <person name="Ito M."/>
            <person name="Narita H."/>
            <person name="Tago S."/>
            <person name="Fujita N."/>
            <person name="Harayama S."/>
        </authorList>
    </citation>
    <scope>NUCLEOTIDE SEQUENCE [LARGE SCALE GENOMIC DNA]</scope>
    <source>
        <strain evidence="3">PR4 / NBRC 100887</strain>
    </source>
</reference>
<dbReference type="KEGG" id="rer:RER_18930"/>
<reference evidence="3" key="1">
    <citation type="submission" date="2005-03" db="EMBL/GenBank/DDBJ databases">
        <title>Comparison of the complete genome sequences of Rhodococcus erythropolis PR4 and Rhodococcus opacus B4.</title>
        <authorList>
            <person name="Takarada H."/>
            <person name="Sekine M."/>
            <person name="Hosoyama A."/>
            <person name="Yamada R."/>
            <person name="Fujisawa T."/>
            <person name="Omata S."/>
            <person name="Shimizu A."/>
            <person name="Tsukatani N."/>
            <person name="Tanikawa S."/>
            <person name="Fujita N."/>
            <person name="Harayama S."/>
        </authorList>
    </citation>
    <scope>NUCLEOTIDE SEQUENCE [LARGE SCALE GENOMIC DNA]</scope>
    <source>
        <strain evidence="3">PR4 / NBRC 100887</strain>
    </source>
</reference>
<evidence type="ECO:0000313" key="2">
    <source>
        <dbReference type="EMBL" id="BAH32601.1"/>
    </source>
</evidence>
<dbReference type="EMBL" id="AP008957">
    <property type="protein sequence ID" value="BAH32601.1"/>
    <property type="molecule type" value="Genomic_DNA"/>
</dbReference>
<protein>
    <submittedName>
        <fullName evidence="2">Uncharacterized protein</fullName>
    </submittedName>
</protein>
<organism evidence="2 3">
    <name type="scientific">Rhodococcus erythropolis (strain PR4 / NBRC 100887)</name>
    <dbReference type="NCBI Taxonomy" id="234621"/>
    <lineage>
        <taxon>Bacteria</taxon>
        <taxon>Bacillati</taxon>
        <taxon>Actinomycetota</taxon>
        <taxon>Actinomycetes</taxon>
        <taxon>Mycobacteriales</taxon>
        <taxon>Nocardiaceae</taxon>
        <taxon>Rhodococcus</taxon>
        <taxon>Rhodococcus erythropolis group</taxon>
    </lineage>
</organism>
<dbReference type="Proteomes" id="UP000002204">
    <property type="component" value="Chromosome"/>
</dbReference>
<gene>
    <name evidence="2" type="ordered locus">RER_18930</name>
</gene>
<dbReference type="AlphaFoldDB" id="C0ZW66"/>
<proteinExistence type="predicted"/>
<feature type="region of interest" description="Disordered" evidence="1">
    <location>
        <begin position="1"/>
        <end position="27"/>
    </location>
</feature>
<dbReference type="HOGENOM" id="CLU_2791235_0_0_11"/>
<name>C0ZW66_RHOE4</name>
<accession>C0ZW66</accession>
<sequence>MSLSTSPLKSAASKAGGTAQPSKLDAIEQRRVQAEARMSEYVQRIVSKAPPISSATRDRIAALVRAGA</sequence>
<evidence type="ECO:0000313" key="3">
    <source>
        <dbReference type="Proteomes" id="UP000002204"/>
    </source>
</evidence>
<evidence type="ECO:0000256" key="1">
    <source>
        <dbReference type="SAM" id="MobiDB-lite"/>
    </source>
</evidence>